<dbReference type="PROSITE" id="PS00061">
    <property type="entry name" value="ADH_SHORT"/>
    <property type="match status" value="1"/>
</dbReference>
<evidence type="ECO:0000256" key="2">
    <source>
        <dbReference type="ARBA" id="ARBA00023002"/>
    </source>
</evidence>
<dbReference type="InterPro" id="IPR036291">
    <property type="entry name" value="NAD(P)-bd_dom_sf"/>
</dbReference>
<evidence type="ECO:0000313" key="3">
    <source>
        <dbReference type="EMBL" id="MFC7334483.1"/>
    </source>
</evidence>
<proteinExistence type="inferred from homology"/>
<dbReference type="PRINTS" id="PR00081">
    <property type="entry name" value="GDHRDH"/>
</dbReference>
<dbReference type="Pfam" id="PF00106">
    <property type="entry name" value="adh_short"/>
    <property type="match status" value="1"/>
</dbReference>
<dbReference type="Proteomes" id="UP001596456">
    <property type="component" value="Unassembled WGS sequence"/>
</dbReference>
<evidence type="ECO:0000256" key="1">
    <source>
        <dbReference type="ARBA" id="ARBA00006484"/>
    </source>
</evidence>
<organism evidence="3 4">
    <name type="scientific">Rhodocista pekingensis</name>
    <dbReference type="NCBI Taxonomy" id="201185"/>
    <lineage>
        <taxon>Bacteria</taxon>
        <taxon>Pseudomonadati</taxon>
        <taxon>Pseudomonadota</taxon>
        <taxon>Alphaproteobacteria</taxon>
        <taxon>Rhodospirillales</taxon>
        <taxon>Azospirillaceae</taxon>
        <taxon>Rhodocista</taxon>
    </lineage>
</organism>
<dbReference type="RefSeq" id="WP_377360041.1">
    <property type="nucleotide sequence ID" value="NZ_JBHTCM010000016.1"/>
</dbReference>
<comment type="caution">
    <text evidence="3">The sequence shown here is derived from an EMBL/GenBank/DDBJ whole genome shotgun (WGS) entry which is preliminary data.</text>
</comment>
<dbReference type="SUPFAM" id="SSF51735">
    <property type="entry name" value="NAD(P)-binding Rossmann-fold domains"/>
    <property type="match status" value="1"/>
</dbReference>
<sequence length="240" mass="25353">MTEQSPTGRLAGRIALITGASRGIGAAVAERFAAEGAHVVLVARTQGALEELDDRIRAAGGTATLIPQDLADLEKLDVIGPALFEKFGRLDIFVANAAQLGFHGPLGHAAPKDWDKTFTVNVTANHRLIRTLDPLLRASDAGRAILVTDRVGHVPAAYWNAYAASKAAVEMMGRLWAAETLRTNLRVNLLDPGPVATALRGKAFPGEEPASQRQPADVAAAFVDLALPGCTRHGELVTLC</sequence>
<keyword evidence="4" id="KW-1185">Reference proteome</keyword>
<dbReference type="PANTHER" id="PTHR44196">
    <property type="entry name" value="DEHYDROGENASE/REDUCTASE SDR FAMILY MEMBER 7B"/>
    <property type="match status" value="1"/>
</dbReference>
<comment type="similarity">
    <text evidence="1">Belongs to the short-chain dehydrogenases/reductases (SDR) family.</text>
</comment>
<dbReference type="CDD" id="cd05233">
    <property type="entry name" value="SDR_c"/>
    <property type="match status" value="1"/>
</dbReference>
<keyword evidence="2 3" id="KW-0560">Oxidoreductase</keyword>
<reference evidence="4" key="1">
    <citation type="journal article" date="2019" name="Int. J. Syst. Evol. Microbiol.">
        <title>The Global Catalogue of Microorganisms (GCM) 10K type strain sequencing project: providing services to taxonomists for standard genome sequencing and annotation.</title>
        <authorList>
            <consortium name="The Broad Institute Genomics Platform"/>
            <consortium name="The Broad Institute Genome Sequencing Center for Infectious Disease"/>
            <person name="Wu L."/>
            <person name="Ma J."/>
        </authorList>
    </citation>
    <scope>NUCLEOTIDE SEQUENCE [LARGE SCALE GENOMIC DNA]</scope>
    <source>
        <strain evidence="4">CGMCC 1.16275</strain>
    </source>
</reference>
<dbReference type="Gene3D" id="3.40.50.720">
    <property type="entry name" value="NAD(P)-binding Rossmann-like Domain"/>
    <property type="match status" value="1"/>
</dbReference>
<accession>A0ABW2KZ87</accession>
<dbReference type="EMBL" id="JBHTCM010000016">
    <property type="protein sequence ID" value="MFC7334483.1"/>
    <property type="molecule type" value="Genomic_DNA"/>
</dbReference>
<name>A0ABW2KZ87_9PROT</name>
<dbReference type="EC" id="1.1.1.-" evidence="3"/>
<dbReference type="GO" id="GO:0016491">
    <property type="term" value="F:oxidoreductase activity"/>
    <property type="evidence" value="ECO:0007669"/>
    <property type="project" value="UniProtKB-KW"/>
</dbReference>
<protein>
    <submittedName>
        <fullName evidence="3">SDR family NAD(P)-dependent oxidoreductase</fullName>
        <ecNumber evidence="3">1.1.1.-</ecNumber>
    </submittedName>
</protein>
<dbReference type="InterPro" id="IPR020904">
    <property type="entry name" value="Sc_DH/Rdtase_CS"/>
</dbReference>
<evidence type="ECO:0000313" key="4">
    <source>
        <dbReference type="Proteomes" id="UP001596456"/>
    </source>
</evidence>
<gene>
    <name evidence="3" type="ORF">ACFQPS_15045</name>
</gene>
<dbReference type="PANTHER" id="PTHR44196:SF4">
    <property type="entry name" value="SHORT CHAIN DEHYDROGENASE"/>
    <property type="match status" value="1"/>
</dbReference>
<dbReference type="InterPro" id="IPR002347">
    <property type="entry name" value="SDR_fam"/>
</dbReference>